<dbReference type="REBASE" id="63438">
    <property type="entry name" value="M.MfePVORF8843P"/>
</dbReference>
<organism evidence="1 2">
    <name type="scientific">Mariprofundus ferrooxydans PV-1</name>
    <dbReference type="NCBI Taxonomy" id="314345"/>
    <lineage>
        <taxon>Bacteria</taxon>
        <taxon>Pseudomonadati</taxon>
        <taxon>Pseudomonadota</taxon>
        <taxon>Candidatius Mariprofundia</taxon>
        <taxon>Mariprofundales</taxon>
        <taxon>Mariprofundaceae</taxon>
        <taxon>Mariprofundus</taxon>
    </lineage>
</organism>
<accession>Q0F096</accession>
<proteinExistence type="predicted"/>
<sequence>MPLLNWLNKNNAVNAAQRVPYRLLETVLDLSHGVAVTGRRPPIYIKSLETLHSGEHA</sequence>
<protein>
    <submittedName>
        <fullName evidence="1">Uncharacterized protein</fullName>
    </submittedName>
</protein>
<dbReference type="InParanoid" id="Q0F096"/>
<dbReference type="Proteomes" id="UP000005297">
    <property type="component" value="Unassembled WGS sequence"/>
</dbReference>
<keyword evidence="2" id="KW-1185">Reference proteome</keyword>
<name>Q0F096_9PROT</name>
<comment type="caution">
    <text evidence="1">The sequence shown here is derived from an EMBL/GenBank/DDBJ whole genome shotgun (WGS) entry which is preliminary data.</text>
</comment>
<evidence type="ECO:0000313" key="1">
    <source>
        <dbReference type="EMBL" id="EAU54788.1"/>
    </source>
</evidence>
<dbReference type="EMBL" id="AATS01000005">
    <property type="protein sequence ID" value="EAU54788.1"/>
    <property type="molecule type" value="Genomic_DNA"/>
</dbReference>
<evidence type="ECO:0000313" key="2">
    <source>
        <dbReference type="Proteomes" id="UP000005297"/>
    </source>
</evidence>
<dbReference type="HOGENOM" id="CLU_2991387_0_0_0"/>
<reference evidence="1 2" key="1">
    <citation type="submission" date="2006-09" db="EMBL/GenBank/DDBJ databases">
        <authorList>
            <person name="Emerson D."/>
            <person name="Ferriera S."/>
            <person name="Johnson J."/>
            <person name="Kravitz S."/>
            <person name="Halpern A."/>
            <person name="Remington K."/>
            <person name="Beeson K."/>
            <person name="Tran B."/>
            <person name="Rogers Y.-H."/>
            <person name="Friedman R."/>
            <person name="Venter J.C."/>
        </authorList>
    </citation>
    <scope>NUCLEOTIDE SEQUENCE [LARGE SCALE GENOMIC DNA]</scope>
    <source>
        <strain evidence="1 2">PV-1</strain>
    </source>
</reference>
<dbReference type="AlphaFoldDB" id="Q0F096"/>
<gene>
    <name evidence="1" type="ORF">SPV1_08843</name>
</gene>